<dbReference type="RefSeq" id="XP_015516164.1">
    <property type="nucleotide sequence ID" value="XM_015660678.1"/>
</dbReference>
<dbReference type="SUPFAM" id="SSF55961">
    <property type="entry name" value="Bet v1-like"/>
    <property type="match status" value="1"/>
</dbReference>
<dbReference type="InterPro" id="IPR005031">
    <property type="entry name" value="COQ10_START"/>
</dbReference>
<name>A0A6J0BQM6_NEOLC</name>
<dbReference type="AlphaFoldDB" id="A0A6J0BQM6"/>
<keyword evidence="5" id="KW-1185">Reference proteome</keyword>
<dbReference type="RefSeq" id="XP_015516163.1">
    <property type="nucleotide sequence ID" value="XM_015660677.1"/>
</dbReference>
<organism evidence="5 6">
    <name type="scientific">Neodiprion lecontei</name>
    <name type="common">Redheaded pine sawfly</name>
    <dbReference type="NCBI Taxonomy" id="441921"/>
    <lineage>
        <taxon>Eukaryota</taxon>
        <taxon>Metazoa</taxon>
        <taxon>Ecdysozoa</taxon>
        <taxon>Arthropoda</taxon>
        <taxon>Hexapoda</taxon>
        <taxon>Insecta</taxon>
        <taxon>Pterygota</taxon>
        <taxon>Neoptera</taxon>
        <taxon>Endopterygota</taxon>
        <taxon>Hymenoptera</taxon>
        <taxon>Tenthredinoidea</taxon>
        <taxon>Diprionidae</taxon>
        <taxon>Diprioninae</taxon>
        <taxon>Neodiprion</taxon>
    </lineage>
</organism>
<gene>
    <name evidence="6 7" type="primary">LOC107221625</name>
</gene>
<dbReference type="Gene3D" id="3.30.530.20">
    <property type="match status" value="1"/>
</dbReference>
<dbReference type="PANTHER" id="PTHR12901:SF10">
    <property type="entry name" value="COENZYME Q-BINDING PROTEIN COQ10, MITOCHONDRIAL"/>
    <property type="match status" value="1"/>
</dbReference>
<protein>
    <submittedName>
        <fullName evidence="6 7">Coenzyme Q-binding protein COQ10 homolog B, mitochondrial</fullName>
    </submittedName>
</protein>
<feature type="domain" description="Coenzyme Q-binding protein COQ10 START" evidence="4">
    <location>
        <begin position="47"/>
        <end position="175"/>
    </location>
</feature>
<dbReference type="InterPro" id="IPR044996">
    <property type="entry name" value="COQ10-like"/>
</dbReference>
<dbReference type="GO" id="GO:0005739">
    <property type="term" value="C:mitochondrion"/>
    <property type="evidence" value="ECO:0007669"/>
    <property type="project" value="TreeGrafter"/>
</dbReference>
<dbReference type="KEGG" id="nlo:107221625"/>
<proteinExistence type="inferred from homology"/>
<dbReference type="CDD" id="cd07813">
    <property type="entry name" value="COQ10p_like"/>
    <property type="match status" value="1"/>
</dbReference>
<evidence type="ECO:0000256" key="3">
    <source>
        <dbReference type="ARBA" id="ARBA00024947"/>
    </source>
</evidence>
<dbReference type="Pfam" id="PF03364">
    <property type="entry name" value="Polyketide_cyc"/>
    <property type="match status" value="1"/>
</dbReference>
<evidence type="ECO:0000256" key="1">
    <source>
        <dbReference type="ARBA" id="ARBA00006885"/>
    </source>
</evidence>
<dbReference type="GO" id="GO:0048039">
    <property type="term" value="F:ubiquinone binding"/>
    <property type="evidence" value="ECO:0007669"/>
    <property type="project" value="InterPro"/>
</dbReference>
<comment type="subunit">
    <text evidence="2">Interacts with coenzyme Q.</text>
</comment>
<comment type="similarity">
    <text evidence="1">Belongs to the COQ10 family.</text>
</comment>
<evidence type="ECO:0000313" key="7">
    <source>
        <dbReference type="RefSeq" id="XP_015516164.1"/>
    </source>
</evidence>
<dbReference type="PANTHER" id="PTHR12901">
    <property type="entry name" value="SPERM PROTEIN HOMOLOG"/>
    <property type="match status" value="1"/>
</dbReference>
<sequence length="195" mass="22529">MYSYKRLVESCTLQIGKSYKVKANLKRTFMNLGNQNRCKEFEGRKLVGFSMEQMFKVVADVGNYKTFVPFCKRSDIMSKSDGFLSASLVIGFPPINESYTSKVTMIHPRLVKAECSDGKLFNHLNTLWVFSPGLKNNEQTCVIDFSLSFEFKSVLHSQLSNLFFNEIVRQMENAFIEEAKKRYGRPCIKVVRLER</sequence>
<evidence type="ECO:0000259" key="4">
    <source>
        <dbReference type="Pfam" id="PF03364"/>
    </source>
</evidence>
<reference evidence="6 7" key="1">
    <citation type="submission" date="2025-04" db="UniProtKB">
        <authorList>
            <consortium name="RefSeq"/>
        </authorList>
    </citation>
    <scope>IDENTIFICATION</scope>
    <source>
        <tissue evidence="6 7">Whole body</tissue>
    </source>
</reference>
<evidence type="ECO:0000313" key="6">
    <source>
        <dbReference type="RefSeq" id="XP_015516163.1"/>
    </source>
</evidence>
<comment type="function">
    <text evidence="3">Required for the function of coenzyme Q in the respiratory chain. May serve as a chaperone or may be involved in the transport of Q6 from its site of synthesis to the catalytic sites of the respiratory complexes.</text>
</comment>
<dbReference type="GO" id="GO:0045333">
    <property type="term" value="P:cellular respiration"/>
    <property type="evidence" value="ECO:0007669"/>
    <property type="project" value="InterPro"/>
</dbReference>
<evidence type="ECO:0000256" key="2">
    <source>
        <dbReference type="ARBA" id="ARBA00011814"/>
    </source>
</evidence>
<dbReference type="InterPro" id="IPR023393">
    <property type="entry name" value="START-like_dom_sf"/>
</dbReference>
<accession>A0A6J0BQM6</accession>
<dbReference type="GeneID" id="107221625"/>
<dbReference type="Proteomes" id="UP000829291">
    <property type="component" value="Chromosome 2"/>
</dbReference>
<evidence type="ECO:0000313" key="5">
    <source>
        <dbReference type="Proteomes" id="UP000829291"/>
    </source>
</evidence>
<dbReference type="OrthoDB" id="292693at2759"/>